<feature type="transmembrane region" description="Helical" evidence="10">
    <location>
        <begin position="405"/>
        <end position="426"/>
    </location>
</feature>
<evidence type="ECO:0000256" key="6">
    <source>
        <dbReference type="ARBA" id="ARBA00023136"/>
    </source>
</evidence>
<dbReference type="RefSeq" id="XP_010908153.1">
    <property type="nucleotide sequence ID" value="XM_010909851.3"/>
</dbReference>
<evidence type="ECO:0000256" key="3">
    <source>
        <dbReference type="ARBA" id="ARBA00022692"/>
    </source>
</evidence>
<feature type="domain" description="Major facilitator superfamily (MFS) profile" evidence="11">
    <location>
        <begin position="59"/>
        <end position="517"/>
    </location>
</feature>
<dbReference type="PROSITE" id="PS50850">
    <property type="entry name" value="MFS"/>
    <property type="match status" value="1"/>
</dbReference>
<feature type="transmembrane region" description="Helical" evidence="10">
    <location>
        <begin position="432"/>
        <end position="455"/>
    </location>
</feature>
<feature type="transmembrane region" description="Helical" evidence="10">
    <location>
        <begin position="377"/>
        <end position="398"/>
    </location>
</feature>
<dbReference type="AlphaFoldDB" id="A0A6I9QF81"/>
<dbReference type="GO" id="GO:0015293">
    <property type="term" value="F:symporter activity"/>
    <property type="evidence" value="ECO:0007669"/>
    <property type="project" value="UniProtKB-KW"/>
</dbReference>
<dbReference type="InParanoid" id="A0A6I9QF81"/>
<organism evidence="12 13">
    <name type="scientific">Elaeis guineensis var. tenera</name>
    <name type="common">Oil palm</name>
    <dbReference type="NCBI Taxonomy" id="51953"/>
    <lineage>
        <taxon>Eukaryota</taxon>
        <taxon>Viridiplantae</taxon>
        <taxon>Streptophyta</taxon>
        <taxon>Embryophyta</taxon>
        <taxon>Tracheophyta</taxon>
        <taxon>Spermatophyta</taxon>
        <taxon>Magnoliopsida</taxon>
        <taxon>Liliopsida</taxon>
        <taxon>Arecaceae</taxon>
        <taxon>Arecoideae</taxon>
        <taxon>Cocoseae</taxon>
        <taxon>Elaeidinae</taxon>
        <taxon>Elaeis</taxon>
    </lineage>
</organism>
<evidence type="ECO:0000259" key="11">
    <source>
        <dbReference type="PROSITE" id="PS50850"/>
    </source>
</evidence>
<evidence type="ECO:0000256" key="8">
    <source>
        <dbReference type="ARBA" id="ARBA00044504"/>
    </source>
</evidence>
<feature type="compositionally biased region" description="Acidic residues" evidence="9">
    <location>
        <begin position="305"/>
        <end position="314"/>
    </location>
</feature>
<keyword evidence="3 10" id="KW-0812">Transmembrane</keyword>
<keyword evidence="5 10" id="KW-1133">Transmembrane helix</keyword>
<evidence type="ECO:0000256" key="4">
    <source>
        <dbReference type="ARBA" id="ARBA00022847"/>
    </source>
</evidence>
<dbReference type="Proteomes" id="UP000504607">
    <property type="component" value="Unplaced"/>
</dbReference>
<dbReference type="PANTHER" id="PTHR24064">
    <property type="entry name" value="SOLUTE CARRIER FAMILY 22 MEMBER"/>
    <property type="match status" value="1"/>
</dbReference>
<protein>
    <recommendedName>
        <fullName evidence="7">H(+)/Pi cotransporter</fullName>
    </recommendedName>
</protein>
<keyword evidence="12" id="KW-1185">Reference proteome</keyword>
<dbReference type="InterPro" id="IPR005828">
    <property type="entry name" value="MFS_sugar_transport-like"/>
</dbReference>
<dbReference type="PROSITE" id="PS00217">
    <property type="entry name" value="SUGAR_TRANSPORT_2"/>
    <property type="match status" value="1"/>
</dbReference>
<evidence type="ECO:0000313" key="13">
    <source>
        <dbReference type="RefSeq" id="XP_010908153.1"/>
    </source>
</evidence>
<dbReference type="Gene3D" id="1.20.1250.20">
    <property type="entry name" value="MFS general substrate transporter like domains"/>
    <property type="match status" value="1"/>
</dbReference>
<feature type="transmembrane region" description="Helical" evidence="10">
    <location>
        <begin position="131"/>
        <end position="150"/>
    </location>
</feature>
<dbReference type="GO" id="GO:0006817">
    <property type="term" value="P:phosphate ion transport"/>
    <property type="evidence" value="ECO:0007669"/>
    <property type="project" value="UniProtKB-KW"/>
</dbReference>
<dbReference type="FunCoup" id="A0A6I9QF81">
    <property type="interactions" value="284"/>
</dbReference>
<evidence type="ECO:0000256" key="9">
    <source>
        <dbReference type="SAM" id="MobiDB-lite"/>
    </source>
</evidence>
<feature type="transmembrane region" description="Helical" evidence="10">
    <location>
        <begin position="246"/>
        <end position="266"/>
    </location>
</feature>
<keyword evidence="4" id="KW-0769">Symport</keyword>
<evidence type="ECO:0000256" key="10">
    <source>
        <dbReference type="SAM" id="Phobius"/>
    </source>
</evidence>
<evidence type="ECO:0000256" key="2">
    <source>
        <dbReference type="ARBA" id="ARBA00022592"/>
    </source>
</evidence>
<dbReference type="GO" id="GO:0016020">
    <property type="term" value="C:membrane"/>
    <property type="evidence" value="ECO:0007669"/>
    <property type="project" value="UniProtKB-SubCell"/>
</dbReference>
<feature type="transmembrane region" description="Helical" evidence="10">
    <location>
        <begin position="162"/>
        <end position="184"/>
    </location>
</feature>
<dbReference type="OrthoDB" id="3936150at2759"/>
<sequence length="536" mass="57786">MAVNPGLESESAAGDGGAADLLYPLLRADDGDREGEERMGIDEMLRWHAGEFGRWQLRHFVLTSAAWALEAFHTMVMIFADREPAWRCSGGPCPADPCGVGPDEWEWAGGPAESTVKEWGLVCGDKYKVGLVQSGFFAGCMIGAGVFGHLSDSFLGRKGSLIMVCILNTIFGLLTSISPTYWVYATLRFLTGFSTGGVGLCAFVLATEPIGPTKRGAAGMSTFYFFSGGIALLSGIAYLFPSWRSLYIVTSLPSLLFLIAILPFVSESPRWYLVRRRIHEAMRVIRAIAKSNGKHLPNGVTLKLDDDDDDDDDQENLKRSKNDQPLSEKAVSGSIVDVLRSPTTRIRLILTVAINFLCSIVYYGLSLNVVNLKTNLYLSVLLNAIAEMPAFVLTTVLLDWFGRKPLGVGTMWLSGAFCIVGSLVGSVGAMKIVRMVCGIIGIFGMAATYNLLFIYTAELFPTVVRNAALGCATQAAQLGAILAPLVVVLGDGVPFAVFGVCGLAGGMLAFFLPETMNRPLYDTMAGLEEGESRVVE</sequence>
<name>A0A6I9QF81_ELAGV</name>
<feature type="region of interest" description="Disordered" evidence="9">
    <location>
        <begin position="299"/>
        <end position="326"/>
    </location>
</feature>
<dbReference type="Pfam" id="PF00083">
    <property type="entry name" value="Sugar_tr"/>
    <property type="match status" value="1"/>
</dbReference>
<keyword evidence="2" id="KW-0592">Phosphate transport</keyword>
<dbReference type="InterPro" id="IPR036259">
    <property type="entry name" value="MFS_trans_sf"/>
</dbReference>
<feature type="transmembrane region" description="Helical" evidence="10">
    <location>
        <begin position="493"/>
        <end position="512"/>
    </location>
</feature>
<reference evidence="13" key="1">
    <citation type="submission" date="2025-08" db="UniProtKB">
        <authorList>
            <consortium name="RefSeq"/>
        </authorList>
    </citation>
    <scope>IDENTIFICATION</scope>
</reference>
<dbReference type="InterPro" id="IPR005829">
    <property type="entry name" value="Sugar_transporter_CS"/>
</dbReference>
<evidence type="ECO:0000256" key="5">
    <source>
        <dbReference type="ARBA" id="ARBA00022989"/>
    </source>
</evidence>
<proteinExistence type="inferred from homology"/>
<feature type="transmembrane region" description="Helical" evidence="10">
    <location>
        <begin position="222"/>
        <end position="240"/>
    </location>
</feature>
<evidence type="ECO:0000256" key="1">
    <source>
        <dbReference type="ARBA" id="ARBA00004141"/>
    </source>
</evidence>
<comment type="subcellular location">
    <subcellularLocation>
        <location evidence="1">Membrane</location>
        <topology evidence="1">Multi-pass membrane protein</topology>
    </subcellularLocation>
</comment>
<keyword evidence="2" id="KW-0813">Transport</keyword>
<dbReference type="InterPro" id="IPR020846">
    <property type="entry name" value="MFS_dom"/>
</dbReference>
<dbReference type="KEGG" id="egu:105034631"/>
<dbReference type="SUPFAM" id="SSF103473">
    <property type="entry name" value="MFS general substrate transporter"/>
    <property type="match status" value="1"/>
</dbReference>
<keyword evidence="6 10" id="KW-0472">Membrane</keyword>
<feature type="transmembrane region" description="Helical" evidence="10">
    <location>
        <begin position="348"/>
        <end position="365"/>
    </location>
</feature>
<accession>A0A6I9QF81</accession>
<evidence type="ECO:0000313" key="12">
    <source>
        <dbReference type="Proteomes" id="UP000504607"/>
    </source>
</evidence>
<gene>
    <name evidence="13" type="primary">LOC105034631</name>
</gene>
<comment type="similarity">
    <text evidence="8">Belongs to the major facilitator superfamily. Phosphate:H(+) symporter (TC 2.A.1.9) family.</text>
</comment>
<dbReference type="GeneID" id="105034631"/>
<evidence type="ECO:0000256" key="7">
    <source>
        <dbReference type="ARBA" id="ARBA00032043"/>
    </source>
</evidence>
<feature type="transmembrane region" description="Helical" evidence="10">
    <location>
        <begin position="190"/>
        <end position="210"/>
    </location>
</feature>